<comment type="caution">
    <text evidence="4">The sequence shown here is derived from an EMBL/GenBank/DDBJ whole genome shotgun (WGS) entry which is preliminary data.</text>
</comment>
<proteinExistence type="predicted"/>
<evidence type="ECO:0000256" key="1">
    <source>
        <dbReference type="SAM" id="MobiDB-lite"/>
    </source>
</evidence>
<dbReference type="OrthoDB" id="273260at2759"/>
<accession>K2NU92</accession>
<sequence length="326" mass="35619">MMAGSIALWLGIFFLAYCHGLTMMAPSFLSCLRHRHKFSLFLFYLSPSCVTGRVAFFFPLTVVVVVVATIISIMEFVSASQTAGKDRDVFVNHGGAYWLNPVPHGTFRSRSACTIMKATDTIDPFGNPKRPDRPVVFGLSRYSTADNRLNAAQQGTNGDDTEMVDDNMRVGGVAEGADAASAFPRTHKDKRDDVDPHDPSPLSPLPSTDARSAEATAVNGEKVPYSSEAVVREKLPLDTANPERRIVHPGNHTIRIPPTGGSAYNGTVGESWTAPRAVDGAYLRLAPLYESTTHYQLRTGLYYTEDEAPAHGMTLPKNSSLPTREW</sequence>
<feature type="transmembrane region" description="Helical" evidence="2">
    <location>
        <begin position="54"/>
        <end position="77"/>
    </location>
</feature>
<evidence type="ECO:0000256" key="2">
    <source>
        <dbReference type="SAM" id="Phobius"/>
    </source>
</evidence>
<evidence type="ECO:0000313" key="5">
    <source>
        <dbReference type="Proteomes" id="UP000007350"/>
    </source>
</evidence>
<keyword evidence="2" id="KW-1133">Transmembrane helix</keyword>
<evidence type="ECO:0000313" key="4">
    <source>
        <dbReference type="EMBL" id="EKF38541.1"/>
    </source>
</evidence>
<dbReference type="AlphaFoldDB" id="K2NU92"/>
<feature type="chain" id="PRO_5003862370" description="Trans-sialidase" evidence="3">
    <location>
        <begin position="21"/>
        <end position="326"/>
    </location>
</feature>
<name>K2NU92_TRYCR</name>
<keyword evidence="3" id="KW-0732">Signal</keyword>
<dbReference type="Proteomes" id="UP000007350">
    <property type="component" value="Unassembled WGS sequence"/>
</dbReference>
<organism evidence="4 5">
    <name type="scientific">Trypanosoma cruzi marinkellei</name>
    <dbReference type="NCBI Taxonomy" id="85056"/>
    <lineage>
        <taxon>Eukaryota</taxon>
        <taxon>Discoba</taxon>
        <taxon>Euglenozoa</taxon>
        <taxon>Kinetoplastea</taxon>
        <taxon>Metakinetoplastina</taxon>
        <taxon>Trypanosomatida</taxon>
        <taxon>Trypanosomatidae</taxon>
        <taxon>Trypanosoma</taxon>
        <taxon>Schizotrypanum</taxon>
    </lineage>
</organism>
<feature type="region of interest" description="Disordered" evidence="1">
    <location>
        <begin position="176"/>
        <end position="221"/>
    </location>
</feature>
<keyword evidence="2" id="KW-0472">Membrane</keyword>
<keyword evidence="2" id="KW-0812">Transmembrane</keyword>
<gene>
    <name evidence="4" type="ORF">MOQ_001251</name>
</gene>
<feature type="signal peptide" evidence="3">
    <location>
        <begin position="1"/>
        <end position="20"/>
    </location>
</feature>
<dbReference type="EMBL" id="AHKC01005491">
    <property type="protein sequence ID" value="EKF38541.1"/>
    <property type="molecule type" value="Genomic_DNA"/>
</dbReference>
<protein>
    <recommendedName>
        <fullName evidence="6">Trans-sialidase</fullName>
    </recommendedName>
</protein>
<evidence type="ECO:0000256" key="3">
    <source>
        <dbReference type="SAM" id="SignalP"/>
    </source>
</evidence>
<evidence type="ECO:0008006" key="6">
    <source>
        <dbReference type="Google" id="ProtNLM"/>
    </source>
</evidence>
<reference evidence="4 5" key="1">
    <citation type="journal article" date="2012" name="BMC Genomics">
        <title>Comparative genomic analysis of human infective Trypanosoma cruzi lineages with the bat-restricted subspecies T. cruzi marinkellei.</title>
        <authorList>
            <person name="Franzen O."/>
            <person name="Talavera-Lopez C."/>
            <person name="Ochaya S."/>
            <person name="Butler C.E."/>
            <person name="Messenger L.A."/>
            <person name="Lewis M.D."/>
            <person name="Llewellyn M.S."/>
            <person name="Marinkelle C.J."/>
            <person name="Tyler K.M."/>
            <person name="Miles M.A."/>
            <person name="Andersson B."/>
        </authorList>
    </citation>
    <scope>NUCLEOTIDE SEQUENCE [LARGE SCALE GENOMIC DNA]</scope>
    <source>
        <strain evidence="4 5">B7</strain>
    </source>
</reference>
<keyword evidence="5" id="KW-1185">Reference proteome</keyword>
<feature type="compositionally biased region" description="Basic and acidic residues" evidence="1">
    <location>
        <begin position="189"/>
        <end position="198"/>
    </location>
</feature>